<keyword evidence="10" id="KW-1185">Reference proteome</keyword>
<dbReference type="GO" id="GO:0005634">
    <property type="term" value="C:nucleus"/>
    <property type="evidence" value="ECO:0007669"/>
    <property type="project" value="TreeGrafter"/>
</dbReference>
<keyword evidence="4" id="KW-0833">Ubl conjugation pathway</keyword>
<feature type="compositionally biased region" description="Low complexity" evidence="7">
    <location>
        <begin position="293"/>
        <end position="309"/>
    </location>
</feature>
<dbReference type="GO" id="GO:0016579">
    <property type="term" value="P:protein deubiquitination"/>
    <property type="evidence" value="ECO:0007669"/>
    <property type="project" value="InterPro"/>
</dbReference>
<feature type="compositionally biased region" description="Pro residues" evidence="7">
    <location>
        <begin position="19"/>
        <end position="29"/>
    </location>
</feature>
<feature type="compositionally biased region" description="Polar residues" evidence="7">
    <location>
        <begin position="416"/>
        <end position="446"/>
    </location>
</feature>
<evidence type="ECO:0000313" key="10">
    <source>
        <dbReference type="Proteomes" id="UP000242287"/>
    </source>
</evidence>
<evidence type="ECO:0000256" key="5">
    <source>
        <dbReference type="ARBA" id="ARBA00022801"/>
    </source>
</evidence>
<evidence type="ECO:0000256" key="3">
    <source>
        <dbReference type="ARBA" id="ARBA00022670"/>
    </source>
</evidence>
<evidence type="ECO:0000256" key="7">
    <source>
        <dbReference type="SAM" id="MobiDB-lite"/>
    </source>
</evidence>
<feature type="region of interest" description="Disordered" evidence="7">
    <location>
        <begin position="356"/>
        <end position="382"/>
    </location>
</feature>
<dbReference type="SUPFAM" id="SSF54001">
    <property type="entry name" value="Cysteine proteinases"/>
    <property type="match status" value="1"/>
</dbReference>
<evidence type="ECO:0000256" key="4">
    <source>
        <dbReference type="ARBA" id="ARBA00022786"/>
    </source>
</evidence>
<name>A0A2A9NKT7_9AGAR</name>
<sequence length="1121" mass="119118">MASPHSPYMNPPASAAAVTPPPPPPPPQGPSTYYHHPSVYGPPQYHHHHQYQYHPQMPSSPRANGRGGGASAPSRGGPAAHAHPHAYHHHHHHNPYSPIQHDPYSPKYPPYPHHHHPYPYQQPQTPSPTYTQSWQGGPHHPPPHHHHPHPHHAQPLSPMPKQLSMVPSQSRGVASPANPVYFDQTPAPSGSAPDIDSVHARKDTITTTPPRKAPSMTPASSSISHSPSSSSSQTPQIQPLPPAQVQEYKLDASISAFIPSTLTTSTSPSTASVPSSPLHPQPSTSATYIQTGTISINSPTSRSSATSISHHPPSSSNFRASWAIWSRRPTDPSHAPGVIISPNARPPRNIVQQAIDLRTPPHSPLLSPVDDGGGGGRENELLTHTALPPPAQKSASSTAAGSQPTSIEMANIEQQHQLHGSTQSSLIPVSSSTQAKADQETTTSADSLGADPRASLQQQHRQQQQQRQDSNVPSSATSATEHTDALTIPGSPASTNTSVSLVGMPGKDAKGEAGGPRGEVLPVADDVSAEQVPSTSSSTPVASTSTVTTAPSSGAAPPPQPPVKKSWASLLKPTEGAAAGTSSSAVTGKGKNALPTSNVVGISIPASTMAGISSSSSSSGVTGGGGSASSGGKTASLLALLSSGVGSGSGGGYAAAAAGASAGGQMYIRSRGLVNSGNMCFANSVLQVLLYCAPFQKLFTELGRLLPASSGVDGKEKEEAVDERTPLVNAIVEFVKEFVVDSREWGKKEGVGERRGNGSALLNGYSQAWGKGKEKERDMLDNNADDEDFWVGESFIPTCVYDAMKEKKRFDNMGGGQQEDAEEFFGFLLDTLEEELLLLKESLTGTKNVSSSSGVGEKSVGHASYTPVEEKEEAAPPEEEGWHEVGKKNRMVVTRTIKTAESPVSKIFGGKFRTTLKVPHTKKDSVIVEDWRSIRLDIQKDQIQTVQDALSYISHPQPVQMTHPSKPGTIEASQLVHIEALPQVLVLHMKRFCYDTTVGGVVKVGKQVQYGPELEIGNDLVSPHMRKAQPAKYKLFAALYHHGLSASGGHYTLDVLHPNRFASVGAGVVGQKVAKEGWVRIDDEFVSDVRAEDVFGMTAANMWERDESFRCAYLLFYKRVR</sequence>
<feature type="compositionally biased region" description="Low complexity" evidence="7">
    <location>
        <begin position="214"/>
        <end position="237"/>
    </location>
</feature>
<dbReference type="Gene3D" id="3.90.70.10">
    <property type="entry name" value="Cysteine proteinases"/>
    <property type="match status" value="1"/>
</dbReference>
<feature type="compositionally biased region" description="Acidic residues" evidence="7">
    <location>
        <begin position="870"/>
        <end position="879"/>
    </location>
</feature>
<dbReference type="EC" id="3.4.19.12" evidence="2"/>
<dbReference type="GO" id="GO:0004843">
    <property type="term" value="F:cysteine-type deubiquitinase activity"/>
    <property type="evidence" value="ECO:0007669"/>
    <property type="project" value="UniProtKB-EC"/>
</dbReference>
<evidence type="ECO:0000256" key="1">
    <source>
        <dbReference type="ARBA" id="ARBA00000707"/>
    </source>
</evidence>
<dbReference type="AlphaFoldDB" id="A0A2A9NKT7"/>
<dbReference type="EMBL" id="KZ302066">
    <property type="protein sequence ID" value="PFH48346.1"/>
    <property type="molecule type" value="Genomic_DNA"/>
</dbReference>
<dbReference type="GO" id="GO:0005829">
    <property type="term" value="C:cytosol"/>
    <property type="evidence" value="ECO:0007669"/>
    <property type="project" value="TreeGrafter"/>
</dbReference>
<dbReference type="InterPro" id="IPR050164">
    <property type="entry name" value="Peptidase_C19"/>
</dbReference>
<dbReference type="InterPro" id="IPR028889">
    <property type="entry name" value="USP"/>
</dbReference>
<feature type="region of interest" description="Disordered" evidence="7">
    <location>
        <begin position="846"/>
        <end position="882"/>
    </location>
</feature>
<dbReference type="GO" id="GO:0006508">
    <property type="term" value="P:proteolysis"/>
    <property type="evidence" value="ECO:0007669"/>
    <property type="project" value="UniProtKB-KW"/>
</dbReference>
<dbReference type="PANTHER" id="PTHR24006">
    <property type="entry name" value="UBIQUITIN CARBOXYL-TERMINAL HYDROLASE"/>
    <property type="match status" value="1"/>
</dbReference>
<evidence type="ECO:0000256" key="6">
    <source>
        <dbReference type="ARBA" id="ARBA00022807"/>
    </source>
</evidence>
<dbReference type="Proteomes" id="UP000242287">
    <property type="component" value="Unassembled WGS sequence"/>
</dbReference>
<feature type="compositionally biased region" description="Low complexity" evidence="7">
    <location>
        <begin position="71"/>
        <end position="81"/>
    </location>
</feature>
<feature type="region of interest" description="Disordered" evidence="7">
    <location>
        <begin position="416"/>
        <end position="566"/>
    </location>
</feature>
<reference evidence="9 10" key="1">
    <citation type="submission" date="2014-02" db="EMBL/GenBank/DDBJ databases">
        <title>Transposable element dynamics among asymbiotic and ectomycorrhizal Amanita fungi.</title>
        <authorList>
            <consortium name="DOE Joint Genome Institute"/>
            <person name="Hess J."/>
            <person name="Skrede I."/>
            <person name="Wolfe B."/>
            <person name="LaButti K."/>
            <person name="Ohm R.A."/>
            <person name="Grigoriev I.V."/>
            <person name="Pringle A."/>
        </authorList>
    </citation>
    <scope>NUCLEOTIDE SEQUENCE [LARGE SCALE GENOMIC DNA]</scope>
    <source>
        <strain evidence="9 10">SKay4041</strain>
    </source>
</reference>
<evidence type="ECO:0000313" key="9">
    <source>
        <dbReference type="EMBL" id="PFH48346.1"/>
    </source>
</evidence>
<feature type="region of interest" description="Disordered" evidence="7">
    <location>
        <begin position="1"/>
        <end position="239"/>
    </location>
</feature>
<dbReference type="Pfam" id="PF00443">
    <property type="entry name" value="UCH"/>
    <property type="match status" value="1"/>
</dbReference>
<feature type="compositionally biased region" description="Polar residues" evidence="7">
    <location>
        <begin position="469"/>
        <end position="480"/>
    </location>
</feature>
<dbReference type="STRING" id="703135.A0A2A9NKT7"/>
<comment type="catalytic activity">
    <reaction evidence="1">
        <text>Thiol-dependent hydrolysis of ester, thioester, amide, peptide and isopeptide bonds formed by the C-terminal Gly of ubiquitin (a 76-residue protein attached to proteins as an intracellular targeting signal).</text>
        <dbReference type="EC" id="3.4.19.12"/>
    </reaction>
</comment>
<feature type="compositionally biased region" description="Basic residues" evidence="7">
    <location>
        <begin position="82"/>
        <end position="94"/>
    </location>
</feature>
<keyword evidence="5" id="KW-0378">Hydrolase</keyword>
<feature type="compositionally biased region" description="Basic residues" evidence="7">
    <location>
        <begin position="141"/>
        <end position="152"/>
    </location>
</feature>
<keyword evidence="6" id="KW-0788">Thiol protease</keyword>
<feature type="compositionally biased region" description="Polar residues" evidence="7">
    <location>
        <begin position="281"/>
        <end position="292"/>
    </location>
</feature>
<dbReference type="PANTHER" id="PTHR24006:SF687">
    <property type="entry name" value="UBIQUITIN CARBOXYL-TERMINAL HYDROLASE 10"/>
    <property type="match status" value="1"/>
</dbReference>
<dbReference type="InterPro" id="IPR038765">
    <property type="entry name" value="Papain-like_cys_pep_sf"/>
</dbReference>
<feature type="compositionally biased region" description="Low complexity" evidence="7">
    <location>
        <begin position="118"/>
        <end position="133"/>
    </location>
</feature>
<dbReference type="CDD" id="cd02257">
    <property type="entry name" value="Peptidase_C19"/>
    <property type="match status" value="1"/>
</dbReference>
<organism evidence="9 10">
    <name type="scientific">Amanita thiersii Skay4041</name>
    <dbReference type="NCBI Taxonomy" id="703135"/>
    <lineage>
        <taxon>Eukaryota</taxon>
        <taxon>Fungi</taxon>
        <taxon>Dikarya</taxon>
        <taxon>Basidiomycota</taxon>
        <taxon>Agaricomycotina</taxon>
        <taxon>Agaricomycetes</taxon>
        <taxon>Agaricomycetidae</taxon>
        <taxon>Agaricales</taxon>
        <taxon>Pluteineae</taxon>
        <taxon>Amanitaceae</taxon>
        <taxon>Amanita</taxon>
    </lineage>
</organism>
<dbReference type="InterPro" id="IPR001394">
    <property type="entry name" value="Peptidase_C19_UCH"/>
</dbReference>
<dbReference type="InterPro" id="IPR018200">
    <property type="entry name" value="USP_CS"/>
</dbReference>
<dbReference type="PROSITE" id="PS50235">
    <property type="entry name" value="USP_3"/>
    <property type="match status" value="1"/>
</dbReference>
<feature type="compositionally biased region" description="Low complexity" evidence="7">
    <location>
        <begin position="532"/>
        <end position="555"/>
    </location>
</feature>
<evidence type="ECO:0000259" key="8">
    <source>
        <dbReference type="PROSITE" id="PS50235"/>
    </source>
</evidence>
<keyword evidence="3" id="KW-0645">Protease</keyword>
<feature type="compositionally biased region" description="Low complexity" evidence="7">
    <location>
        <begin position="263"/>
        <end position="276"/>
    </location>
</feature>
<protein>
    <recommendedName>
        <fullName evidence="2">ubiquitinyl hydrolase 1</fullName>
        <ecNumber evidence="2">3.4.19.12</ecNumber>
    </recommendedName>
</protein>
<feature type="region of interest" description="Disordered" evidence="7">
    <location>
        <begin position="263"/>
        <end position="316"/>
    </location>
</feature>
<dbReference type="PROSITE" id="PS00972">
    <property type="entry name" value="USP_1"/>
    <property type="match status" value="1"/>
</dbReference>
<proteinExistence type="predicted"/>
<gene>
    <name evidence="9" type="ORF">AMATHDRAFT_65707</name>
</gene>
<feature type="domain" description="USP" evidence="8">
    <location>
        <begin position="671"/>
        <end position="1120"/>
    </location>
</feature>
<accession>A0A2A9NKT7</accession>
<feature type="compositionally biased region" description="Low complexity" evidence="7">
    <location>
        <begin position="457"/>
        <end position="468"/>
    </location>
</feature>
<evidence type="ECO:0000256" key="2">
    <source>
        <dbReference type="ARBA" id="ARBA00012759"/>
    </source>
</evidence>
<feature type="compositionally biased region" description="Low complexity" evidence="7">
    <location>
        <begin position="846"/>
        <end position="858"/>
    </location>
</feature>
<feature type="compositionally biased region" description="Low complexity" evidence="7">
    <location>
        <begin position="52"/>
        <end position="64"/>
    </location>
</feature>
<dbReference type="OrthoDB" id="429671at2759"/>